<evidence type="ECO:0000313" key="3">
    <source>
        <dbReference type="Proteomes" id="UP000070224"/>
    </source>
</evidence>
<feature type="signal peptide" evidence="1">
    <location>
        <begin position="1"/>
        <end position="22"/>
    </location>
</feature>
<dbReference type="STRING" id="322095.HMPREF3185_00242"/>
<name>A0A134BE31_9PORP</name>
<dbReference type="RefSeq" id="WP_060934831.1">
    <property type="nucleotide sequence ID" value="NZ_KQ960414.1"/>
</dbReference>
<dbReference type="Proteomes" id="UP000070224">
    <property type="component" value="Unassembled WGS sequence"/>
</dbReference>
<keyword evidence="3" id="KW-1185">Reference proteome</keyword>
<protein>
    <recommendedName>
        <fullName evidence="4">TonB-dependent receptor</fullName>
    </recommendedName>
</protein>
<accession>A0A134BE31</accession>
<evidence type="ECO:0000313" key="2">
    <source>
        <dbReference type="EMBL" id="KXB78212.1"/>
    </source>
</evidence>
<dbReference type="OrthoDB" id="1014630at2"/>
<dbReference type="EMBL" id="LSDK01000019">
    <property type="protein sequence ID" value="KXB78212.1"/>
    <property type="molecule type" value="Genomic_DNA"/>
</dbReference>
<gene>
    <name evidence="2" type="ORF">HMPREF3185_00242</name>
</gene>
<keyword evidence="1" id="KW-0732">Signal</keyword>
<dbReference type="PATRIC" id="fig|322095.3.peg.240"/>
<reference evidence="3" key="1">
    <citation type="submission" date="2016-01" db="EMBL/GenBank/DDBJ databases">
        <authorList>
            <person name="Mitreva M."/>
            <person name="Pepin K.H."/>
            <person name="Mihindukulasuriya K.A."/>
            <person name="Fulton R."/>
            <person name="Fronick C."/>
            <person name="O'Laughlin M."/>
            <person name="Miner T."/>
            <person name="Herter B."/>
            <person name="Rosa B.A."/>
            <person name="Cordes M."/>
            <person name="Tomlinson C."/>
            <person name="Wollam A."/>
            <person name="Palsikar V.B."/>
            <person name="Mardis E.R."/>
            <person name="Wilson R.K."/>
        </authorList>
    </citation>
    <scope>NUCLEOTIDE SEQUENCE [LARGE SCALE GENOMIC DNA]</scope>
    <source>
        <strain evidence="3">KA00683</strain>
    </source>
</reference>
<feature type="chain" id="PRO_5007462340" description="TonB-dependent receptor" evidence="1">
    <location>
        <begin position="23"/>
        <end position="597"/>
    </location>
</feature>
<evidence type="ECO:0000256" key="1">
    <source>
        <dbReference type="SAM" id="SignalP"/>
    </source>
</evidence>
<proteinExistence type="predicted"/>
<comment type="caution">
    <text evidence="2">The sequence shown here is derived from an EMBL/GenBank/DDBJ whole genome shotgun (WGS) entry which is preliminary data.</text>
</comment>
<dbReference type="AlphaFoldDB" id="A0A134BE31"/>
<sequence length="597" mass="65582">MKKLAIIPIAAIALLSSSVLSAQEAKTKRADTLRRELTVMTEEEVSLSTRQPRDLSYTVPAPNLSPVRHSYLDTPIPFTLRPSVSPLGALTAPRGGFERSKQRGYAFASAGMPISFKAGAGLSILSTKTDRLDVYGRYNFANPSIQTELGQRVKGWEKAWRLGANYGHQFEDAVLSLGLDFGQHGYNYYGLSLVAPPAGGGVAQSATVPDLRRRATEVSLSARYATEEDFTEDWLYDFSAGFDYTAANVAEEAPGMVLNKFKEFLPELRANLSYRISSMARVGALGSWSLGRLTSTEPILYGFPQSRTASSRMILTGAPYILAEDASDQLSWRALGGLRILTGNDHYNAHFVLFPKIDARLRLGSAFGLRLETDAELVRHSLRAQPLESPFIDAEAFAGRYERIYDAKLTASTTIASAFSLEAFFRYADHKGAVDYFPASLSLPSGAAASTAYFMPVRFRPSYVDYKEQNVGVQLAYNHRGLFSAALRGVYAHYTTTATILSRPTFTASALVELNMVPNLSVRGGYEFATALKSYDLDGSITRLRQLHLLHADAVYSLTKRLSLTAELRAPILAGATRWYGYTSQPMLLQGGLQFTF</sequence>
<organism evidence="2 3">
    <name type="scientific">Porphyromonas somerae</name>
    <dbReference type="NCBI Taxonomy" id="322095"/>
    <lineage>
        <taxon>Bacteria</taxon>
        <taxon>Pseudomonadati</taxon>
        <taxon>Bacteroidota</taxon>
        <taxon>Bacteroidia</taxon>
        <taxon>Bacteroidales</taxon>
        <taxon>Porphyromonadaceae</taxon>
        <taxon>Porphyromonas</taxon>
    </lineage>
</organism>
<evidence type="ECO:0008006" key="4">
    <source>
        <dbReference type="Google" id="ProtNLM"/>
    </source>
</evidence>